<dbReference type="Proteomes" id="UP001596011">
    <property type="component" value="Unassembled WGS sequence"/>
</dbReference>
<name>A0ABV9HDM1_9MICO</name>
<evidence type="ECO:0000313" key="1">
    <source>
        <dbReference type="EMBL" id="MFC4628397.1"/>
    </source>
</evidence>
<keyword evidence="2" id="KW-1185">Reference proteome</keyword>
<dbReference type="RefSeq" id="WP_377134444.1">
    <property type="nucleotide sequence ID" value="NZ_JBHSFI010000003.1"/>
</dbReference>
<proteinExistence type="predicted"/>
<dbReference type="EMBL" id="JBHSFI010000003">
    <property type="protein sequence ID" value="MFC4628397.1"/>
    <property type="molecule type" value="Genomic_DNA"/>
</dbReference>
<accession>A0ABV9HDM1</accession>
<reference evidence="2" key="1">
    <citation type="journal article" date="2019" name="Int. J. Syst. Evol. Microbiol.">
        <title>The Global Catalogue of Microorganisms (GCM) 10K type strain sequencing project: providing services to taxonomists for standard genome sequencing and annotation.</title>
        <authorList>
            <consortium name="The Broad Institute Genomics Platform"/>
            <consortium name="The Broad Institute Genome Sequencing Center for Infectious Disease"/>
            <person name="Wu L."/>
            <person name="Ma J."/>
        </authorList>
    </citation>
    <scope>NUCLEOTIDE SEQUENCE [LARGE SCALE GENOMIC DNA]</scope>
    <source>
        <strain evidence="2">CCUG 42722</strain>
    </source>
</reference>
<evidence type="ECO:0000313" key="2">
    <source>
        <dbReference type="Proteomes" id="UP001596011"/>
    </source>
</evidence>
<organism evidence="1 2">
    <name type="scientific">Promicromonospora alba</name>
    <dbReference type="NCBI Taxonomy" id="1616110"/>
    <lineage>
        <taxon>Bacteria</taxon>
        <taxon>Bacillati</taxon>
        <taxon>Actinomycetota</taxon>
        <taxon>Actinomycetes</taxon>
        <taxon>Micrococcales</taxon>
        <taxon>Promicromonosporaceae</taxon>
        <taxon>Promicromonospora</taxon>
    </lineage>
</organism>
<protein>
    <submittedName>
        <fullName evidence="1">Uncharacterized protein</fullName>
    </submittedName>
</protein>
<comment type="caution">
    <text evidence="1">The sequence shown here is derived from an EMBL/GenBank/DDBJ whole genome shotgun (WGS) entry which is preliminary data.</text>
</comment>
<sequence length="218" mass="23404">MTALRAEPVIEVLGDDTFDLWPVVGRKGFWYQALHGDMSDAEVGTAVHQVLRWFHTDEKGDEAANLAVYLGRALGPHDPGDAQPIAMGGLRFIETSTGISITPGCCYSIDERSEIFDVLEGSLPGCWLGHSPDAGVTLRDGLVEIVQDAEDPARPIFRVAPDEARAALAQAEADLDGFCSKLAPWAAAHAPMHAELLPDAVAHALEAGPYRLARSESH</sequence>
<gene>
    <name evidence="1" type="ORF">ACFO6V_09145</name>
</gene>